<name>A0A8S5QWH6_9CAUD</name>
<proteinExistence type="predicted"/>
<reference evidence="1" key="1">
    <citation type="journal article" date="2021" name="Proc. Natl. Acad. Sci. U.S.A.">
        <title>A Catalog of Tens of Thousands of Viruses from Human Metagenomes Reveals Hidden Associations with Chronic Diseases.</title>
        <authorList>
            <person name="Tisza M.J."/>
            <person name="Buck C.B."/>
        </authorList>
    </citation>
    <scope>NUCLEOTIDE SEQUENCE</scope>
    <source>
        <strain evidence="1">CtyWv1</strain>
    </source>
</reference>
<dbReference type="EMBL" id="BK015755">
    <property type="protein sequence ID" value="DAE23558.1"/>
    <property type="molecule type" value="Genomic_DNA"/>
</dbReference>
<evidence type="ECO:0000313" key="1">
    <source>
        <dbReference type="EMBL" id="DAE23558.1"/>
    </source>
</evidence>
<accession>A0A8S5QWH6</accession>
<protein>
    <submittedName>
        <fullName evidence="1">Uncharacterized protein</fullName>
    </submittedName>
</protein>
<organism evidence="1">
    <name type="scientific">Myoviridae sp. ctyWv1</name>
    <dbReference type="NCBI Taxonomy" id="2826718"/>
    <lineage>
        <taxon>Viruses</taxon>
        <taxon>Duplodnaviria</taxon>
        <taxon>Heunggongvirae</taxon>
        <taxon>Uroviricota</taxon>
        <taxon>Caudoviricetes</taxon>
    </lineage>
</organism>
<sequence length="148" mass="16589">MSELRKKGKGRLMENFKVKTEPEINVTQEDVDDIVATALEGGINYWCRKAEVVGDYLGEYASEQISRGGTLKLYDSEEDEVYELTRDKLLDGIKKYCEDAERPYDIMHEGVNSVGCSTGEYGLDCCMVDAVVADMIIQYAVMGEIVYG</sequence>